<feature type="non-terminal residue" evidence="1">
    <location>
        <position position="147"/>
    </location>
</feature>
<name>A0A4R4TCT2_9ACTN</name>
<dbReference type="Proteomes" id="UP000295345">
    <property type="component" value="Unassembled WGS sequence"/>
</dbReference>
<dbReference type="AlphaFoldDB" id="A0A4R4TCT2"/>
<accession>A0A4R4TCT2</accession>
<evidence type="ECO:0000313" key="1">
    <source>
        <dbReference type="EMBL" id="TDC72623.1"/>
    </source>
</evidence>
<protein>
    <submittedName>
        <fullName evidence="1">Uncharacterized protein</fullName>
    </submittedName>
</protein>
<comment type="caution">
    <text evidence="1">The sequence shown here is derived from an EMBL/GenBank/DDBJ whole genome shotgun (WGS) entry which is preliminary data.</text>
</comment>
<sequence length="147" mass="16046">MDDEQTPPATDVARSSHELAANRPELDINTLHAAVLTALSLVEDDLLHTREPLIDLLSGYGEAILADAGHSTARGRDVDAAALTAIVAEAAREPPYRGKALATILAMLLKTTRVEQLDILTLARERYADLLRRHQHPLALPRRLPLP</sequence>
<evidence type="ECO:0000313" key="2">
    <source>
        <dbReference type="Proteomes" id="UP000295345"/>
    </source>
</evidence>
<keyword evidence="2" id="KW-1185">Reference proteome</keyword>
<dbReference type="EMBL" id="SMKI01000238">
    <property type="protein sequence ID" value="TDC72623.1"/>
    <property type="molecule type" value="Genomic_DNA"/>
</dbReference>
<reference evidence="1 2" key="1">
    <citation type="submission" date="2019-03" db="EMBL/GenBank/DDBJ databases">
        <title>Draft genome sequences of novel Actinobacteria.</title>
        <authorList>
            <person name="Sahin N."/>
            <person name="Ay H."/>
            <person name="Saygin H."/>
        </authorList>
    </citation>
    <scope>NUCLEOTIDE SEQUENCE [LARGE SCALE GENOMIC DNA]</scope>
    <source>
        <strain evidence="1 2">DSM 41900</strain>
    </source>
</reference>
<dbReference type="RefSeq" id="WP_132819714.1">
    <property type="nucleotide sequence ID" value="NZ_SMKI01000238.1"/>
</dbReference>
<organism evidence="1 2">
    <name type="scientific">Streptomyces hainanensis</name>
    <dbReference type="NCBI Taxonomy" id="402648"/>
    <lineage>
        <taxon>Bacteria</taxon>
        <taxon>Bacillati</taxon>
        <taxon>Actinomycetota</taxon>
        <taxon>Actinomycetes</taxon>
        <taxon>Kitasatosporales</taxon>
        <taxon>Streptomycetaceae</taxon>
        <taxon>Streptomyces</taxon>
    </lineage>
</organism>
<proteinExistence type="predicted"/>
<gene>
    <name evidence="1" type="ORF">E1283_21295</name>
</gene>